<feature type="domain" description="TNase-like" evidence="1">
    <location>
        <begin position="30"/>
        <end position="141"/>
    </location>
</feature>
<keyword evidence="2" id="KW-0378">Hydrolase</keyword>
<dbReference type="AlphaFoldDB" id="A0A317PW50"/>
<evidence type="ECO:0000313" key="2">
    <source>
        <dbReference type="EMBL" id="PWW04516.1"/>
    </source>
</evidence>
<keyword evidence="2" id="KW-0255">Endonuclease</keyword>
<dbReference type="PANTHER" id="PTHR12302:SF26">
    <property type="entry name" value="BLR1266 PROTEIN"/>
    <property type="match status" value="1"/>
</dbReference>
<dbReference type="Pfam" id="PF00565">
    <property type="entry name" value="SNase"/>
    <property type="match status" value="1"/>
</dbReference>
<sequence length="185" mass="20025">MTALGLIFGLALAVAWLGETGGGSLSGRARLVDGDTLEIGGRRVRLSGIDAPEYRQTCRRDGAPYPCGEAARAALGRLIAGREVTCELGGRDRYRRHLARCTSVGTDLNRAMVLSGHAVSHDGYRLEEARARAAGAGIWAGEFERPEAWRAEHEGRMPRFTFDRVFDSLADGWLALRRLAGFPAG</sequence>
<accession>A0A317PW50</accession>
<dbReference type="InterPro" id="IPR016071">
    <property type="entry name" value="Staphylococal_nuclease_OB-fold"/>
</dbReference>
<dbReference type="OrthoDB" id="9805504at2"/>
<keyword evidence="2" id="KW-0540">Nuclease</keyword>
<dbReference type="PANTHER" id="PTHR12302">
    <property type="entry name" value="EBNA2 BINDING PROTEIN P100"/>
    <property type="match status" value="1"/>
</dbReference>
<comment type="caution">
    <text evidence="2">The sequence shown here is derived from an EMBL/GenBank/DDBJ whole genome shotgun (WGS) entry which is preliminary data.</text>
</comment>
<dbReference type="EMBL" id="QGTR01000001">
    <property type="protein sequence ID" value="PWW04516.1"/>
    <property type="molecule type" value="Genomic_DNA"/>
</dbReference>
<evidence type="ECO:0000259" key="1">
    <source>
        <dbReference type="PROSITE" id="PS50830"/>
    </source>
</evidence>
<proteinExistence type="predicted"/>
<evidence type="ECO:0000313" key="3">
    <source>
        <dbReference type="Proteomes" id="UP000246352"/>
    </source>
</evidence>
<dbReference type="SUPFAM" id="SSF50199">
    <property type="entry name" value="Staphylococcal nuclease"/>
    <property type="match status" value="1"/>
</dbReference>
<dbReference type="SMART" id="SM00318">
    <property type="entry name" value="SNc"/>
    <property type="match status" value="1"/>
</dbReference>
<dbReference type="GO" id="GO:0004519">
    <property type="term" value="F:endonuclease activity"/>
    <property type="evidence" value="ECO:0007669"/>
    <property type="project" value="UniProtKB-KW"/>
</dbReference>
<dbReference type="Proteomes" id="UP000246352">
    <property type="component" value="Unassembled WGS sequence"/>
</dbReference>
<protein>
    <submittedName>
        <fullName evidence="2">Endonuclease YncB(Thermonuclease family)</fullName>
    </submittedName>
</protein>
<organism evidence="2 3">
    <name type="scientific">Hoeflea marina</name>
    <dbReference type="NCBI Taxonomy" id="274592"/>
    <lineage>
        <taxon>Bacteria</taxon>
        <taxon>Pseudomonadati</taxon>
        <taxon>Pseudomonadota</taxon>
        <taxon>Alphaproteobacteria</taxon>
        <taxon>Hyphomicrobiales</taxon>
        <taxon>Rhizobiaceae</taxon>
        <taxon>Hoeflea</taxon>
    </lineage>
</organism>
<reference evidence="2 3" key="1">
    <citation type="submission" date="2018-05" db="EMBL/GenBank/DDBJ databases">
        <title>Genomic Encyclopedia of Type Strains, Phase IV (KMG-IV): sequencing the most valuable type-strain genomes for metagenomic binning, comparative biology and taxonomic classification.</title>
        <authorList>
            <person name="Goeker M."/>
        </authorList>
    </citation>
    <scope>NUCLEOTIDE SEQUENCE [LARGE SCALE GENOMIC DNA]</scope>
    <source>
        <strain evidence="2 3">DSM 16791</strain>
    </source>
</reference>
<dbReference type="Gene3D" id="2.40.50.90">
    <property type="match status" value="1"/>
</dbReference>
<dbReference type="InterPro" id="IPR035437">
    <property type="entry name" value="SNase_OB-fold_sf"/>
</dbReference>
<dbReference type="RefSeq" id="WP_158284870.1">
    <property type="nucleotide sequence ID" value="NZ_QGTR01000001.1"/>
</dbReference>
<gene>
    <name evidence="2" type="ORF">DFR52_1011215</name>
</gene>
<dbReference type="PROSITE" id="PS50830">
    <property type="entry name" value="TNASE_3"/>
    <property type="match status" value="1"/>
</dbReference>
<keyword evidence="3" id="KW-1185">Reference proteome</keyword>
<name>A0A317PW50_9HYPH</name>